<dbReference type="Proteomes" id="UP000244197">
    <property type="component" value="Unassembled WGS sequence"/>
</dbReference>
<comment type="similarity">
    <text evidence="1">Belongs to the glycosyltransferase 2 family. WaaE/KdtX subfamily.</text>
</comment>
<evidence type="ECO:0000256" key="1">
    <source>
        <dbReference type="ARBA" id="ARBA00038494"/>
    </source>
</evidence>
<name>A0A2T5END7_VIBSP</name>
<feature type="domain" description="Glycosyltransferase 2-like" evidence="2">
    <location>
        <begin position="6"/>
        <end position="91"/>
    </location>
</feature>
<dbReference type="Gene3D" id="3.90.550.10">
    <property type="entry name" value="Spore Coat Polysaccharide Biosynthesis Protein SpsA, Chain A"/>
    <property type="match status" value="1"/>
</dbReference>
<dbReference type="PANTHER" id="PTHR43630:SF2">
    <property type="entry name" value="GLYCOSYLTRANSFERASE"/>
    <property type="match status" value="1"/>
</dbReference>
<gene>
    <name evidence="3" type="ORF">CWO07_23105</name>
</gene>
<organism evidence="3 4">
    <name type="scientific">Vibrio splendidus</name>
    <dbReference type="NCBI Taxonomy" id="29497"/>
    <lineage>
        <taxon>Bacteria</taxon>
        <taxon>Pseudomonadati</taxon>
        <taxon>Pseudomonadota</taxon>
        <taxon>Gammaproteobacteria</taxon>
        <taxon>Vibrionales</taxon>
        <taxon>Vibrionaceae</taxon>
        <taxon>Vibrio</taxon>
    </lineage>
</organism>
<dbReference type="PANTHER" id="PTHR43630">
    <property type="entry name" value="POLY-BETA-1,6-N-ACETYL-D-GLUCOSAMINE SYNTHASE"/>
    <property type="match status" value="1"/>
</dbReference>
<evidence type="ECO:0000259" key="2">
    <source>
        <dbReference type="Pfam" id="PF00535"/>
    </source>
</evidence>
<proteinExistence type="inferred from homology"/>
<protein>
    <recommendedName>
        <fullName evidence="2">Glycosyltransferase 2-like domain-containing protein</fullName>
    </recommendedName>
</protein>
<dbReference type="EMBL" id="PIFK01000072">
    <property type="protein sequence ID" value="PTP22709.1"/>
    <property type="molecule type" value="Genomic_DNA"/>
</dbReference>
<accession>A0A2T5END7</accession>
<dbReference type="InterPro" id="IPR001173">
    <property type="entry name" value="Glyco_trans_2-like"/>
</dbReference>
<evidence type="ECO:0000313" key="4">
    <source>
        <dbReference type="Proteomes" id="UP000244197"/>
    </source>
</evidence>
<dbReference type="Pfam" id="PF00535">
    <property type="entry name" value="Glycos_transf_2"/>
    <property type="match status" value="1"/>
</dbReference>
<comment type="caution">
    <text evidence="3">The sequence shown here is derived from an EMBL/GenBank/DDBJ whole genome shotgun (WGS) entry which is preliminary data.</text>
</comment>
<reference evidence="3 4" key="1">
    <citation type="submission" date="2017-11" db="EMBL/GenBank/DDBJ databases">
        <title>Population delineation of vibrios coincides with oyster pathogenicity.</title>
        <authorList>
            <person name="Bruto M."/>
            <person name="Labreuche Y."/>
            <person name="James A."/>
            <person name="Piel D."/>
            <person name="Chenivesse S."/>
            <person name="Petton B."/>
            <person name="Polz M.F."/>
            <person name="Le Roux F."/>
        </authorList>
    </citation>
    <scope>NUCLEOTIDE SEQUENCE [LARGE SCALE GENOMIC DNA]</scope>
    <source>
        <strain evidence="3 4">FF_144</strain>
    </source>
</reference>
<dbReference type="InterPro" id="IPR029044">
    <property type="entry name" value="Nucleotide-diphossugar_trans"/>
</dbReference>
<evidence type="ECO:0000313" key="3">
    <source>
        <dbReference type="EMBL" id="PTP22709.1"/>
    </source>
</evidence>
<dbReference type="RefSeq" id="WP_108188310.1">
    <property type="nucleotide sequence ID" value="NZ_PIFK01000072.1"/>
</dbReference>
<dbReference type="SUPFAM" id="SSF53448">
    <property type="entry name" value="Nucleotide-diphospho-sugar transferases"/>
    <property type="match status" value="1"/>
</dbReference>
<sequence length="358" mass="41073">MSSITAVVLMKNEENRIQGCLNALIDVFSLVLVYDTGSSDSSTDKILEYPHSKVQLIHGSWDDSFANARNRALDFVNTDWAIFIDADEELLSSKKQINFELKNLSQYPRLDAFCPKILLEDGNIVANNTRIVRVNSDAKFVGRVHEYVPVEYLISCDIRLRHTGYSIGNRPTKELRNLTLLRKQIIEDRKNPRWLYFAASNYSSIEIDVRLSIIDHLLSSVLCKNVDAHYYSGCISMALRLSLTIGDISRLNGYIDLGYSFSPSNIDVIFYKHLARYIQRKASYHKELDLILKELSIDLPLEKFDNNFESYNSIQDLKNLILFSREDFEAIETSVEADDFKGNLLNTEINKFRDVING</sequence>
<dbReference type="AlphaFoldDB" id="A0A2T5END7"/>